<dbReference type="PANTHER" id="PTHR36754">
    <property type="entry name" value="E3 UBIQUITIN-PROTEIN LIGASE TRIM37"/>
    <property type="match status" value="1"/>
</dbReference>
<evidence type="ECO:0000313" key="8">
    <source>
        <dbReference type="EMBL" id="KAK4523850.1"/>
    </source>
</evidence>
<accession>A0AAV9I8Y8</accession>
<name>A0AAV9I8Y8_9RHOD</name>
<comment type="caution">
    <text evidence="8">The sequence shown here is derived from an EMBL/GenBank/DDBJ whole genome shotgun (WGS) entry which is preliminary data.</text>
</comment>
<feature type="compositionally biased region" description="Polar residues" evidence="5">
    <location>
        <begin position="48"/>
        <end position="63"/>
    </location>
</feature>
<dbReference type="InterPro" id="IPR053003">
    <property type="entry name" value="TRIM_RBCC_E3_ubiq-ligases"/>
</dbReference>
<feature type="domain" description="MATH" evidence="7">
    <location>
        <begin position="368"/>
        <end position="499"/>
    </location>
</feature>
<feature type="region of interest" description="Disordered" evidence="5">
    <location>
        <begin position="41"/>
        <end position="99"/>
    </location>
</feature>
<dbReference type="PROSITE" id="PS50089">
    <property type="entry name" value="ZF_RING_2"/>
    <property type="match status" value="1"/>
</dbReference>
<evidence type="ECO:0000256" key="3">
    <source>
        <dbReference type="PROSITE-ProRule" id="PRU00175"/>
    </source>
</evidence>
<dbReference type="GO" id="GO:0031625">
    <property type="term" value="F:ubiquitin protein ligase binding"/>
    <property type="evidence" value="ECO:0007669"/>
    <property type="project" value="TreeGrafter"/>
</dbReference>
<dbReference type="SUPFAM" id="SSF57845">
    <property type="entry name" value="B-box zinc-binding domain"/>
    <property type="match status" value="1"/>
</dbReference>
<feature type="compositionally biased region" description="Polar residues" evidence="5">
    <location>
        <begin position="75"/>
        <end position="88"/>
    </location>
</feature>
<keyword evidence="3" id="KW-0862">Zinc</keyword>
<dbReference type="GO" id="GO:0051865">
    <property type="term" value="P:protein autoubiquitination"/>
    <property type="evidence" value="ECO:0007669"/>
    <property type="project" value="TreeGrafter"/>
</dbReference>
<dbReference type="Gene3D" id="3.30.40.10">
    <property type="entry name" value="Zinc/RING finger domain, C3HC4 (zinc finger)"/>
    <property type="match status" value="1"/>
</dbReference>
<dbReference type="GO" id="GO:0005778">
    <property type="term" value="C:peroxisomal membrane"/>
    <property type="evidence" value="ECO:0007669"/>
    <property type="project" value="TreeGrafter"/>
</dbReference>
<organism evidence="8 9">
    <name type="scientific">Galdieria yellowstonensis</name>
    <dbReference type="NCBI Taxonomy" id="3028027"/>
    <lineage>
        <taxon>Eukaryota</taxon>
        <taxon>Rhodophyta</taxon>
        <taxon>Bangiophyceae</taxon>
        <taxon>Galdieriales</taxon>
        <taxon>Galdieriaceae</taxon>
        <taxon>Galdieria</taxon>
    </lineage>
</organism>
<dbReference type="InterPro" id="IPR008974">
    <property type="entry name" value="TRAF-like"/>
</dbReference>
<comment type="subcellular location">
    <subcellularLocation>
        <location evidence="1">Cytoplasm</location>
    </subcellularLocation>
</comment>
<evidence type="ECO:0000259" key="6">
    <source>
        <dbReference type="PROSITE" id="PS50089"/>
    </source>
</evidence>
<feature type="compositionally biased region" description="Polar residues" evidence="5">
    <location>
        <begin position="550"/>
        <end position="571"/>
    </location>
</feature>
<dbReference type="EMBL" id="JANCYU010000020">
    <property type="protein sequence ID" value="KAK4523850.1"/>
    <property type="molecule type" value="Genomic_DNA"/>
</dbReference>
<dbReference type="InterPro" id="IPR013083">
    <property type="entry name" value="Znf_RING/FYVE/PHD"/>
</dbReference>
<dbReference type="Pfam" id="PF22486">
    <property type="entry name" value="MATH_2"/>
    <property type="match status" value="1"/>
</dbReference>
<reference evidence="8 9" key="1">
    <citation type="submission" date="2022-07" db="EMBL/GenBank/DDBJ databases">
        <title>Genome-wide signatures of adaptation to extreme environments.</title>
        <authorList>
            <person name="Cho C.H."/>
            <person name="Yoon H.S."/>
        </authorList>
    </citation>
    <scope>NUCLEOTIDE SEQUENCE [LARGE SCALE GENOMIC DNA]</scope>
    <source>
        <strain evidence="8 9">108.79 E11</strain>
    </source>
</reference>
<evidence type="ECO:0000259" key="7">
    <source>
        <dbReference type="PROSITE" id="PS50144"/>
    </source>
</evidence>
<proteinExistence type="predicted"/>
<feature type="coiled-coil region" evidence="4">
    <location>
        <begin position="245"/>
        <end position="272"/>
    </location>
</feature>
<evidence type="ECO:0000313" key="9">
    <source>
        <dbReference type="Proteomes" id="UP001300502"/>
    </source>
</evidence>
<keyword evidence="4" id="KW-0175">Coiled coil</keyword>
<feature type="domain" description="RING-type" evidence="6">
    <location>
        <begin position="109"/>
        <end position="148"/>
    </location>
</feature>
<keyword evidence="2" id="KW-0963">Cytoplasm</keyword>
<evidence type="ECO:0000256" key="1">
    <source>
        <dbReference type="ARBA" id="ARBA00004496"/>
    </source>
</evidence>
<dbReference type="CDD" id="cd16619">
    <property type="entry name" value="mRING-HC-C4C4_TRIM37_C-VIII"/>
    <property type="match status" value="1"/>
</dbReference>
<evidence type="ECO:0000256" key="5">
    <source>
        <dbReference type="SAM" id="MobiDB-lite"/>
    </source>
</evidence>
<dbReference type="GO" id="GO:0016235">
    <property type="term" value="C:aggresome"/>
    <property type="evidence" value="ECO:0007669"/>
    <property type="project" value="TreeGrafter"/>
</dbReference>
<dbReference type="GO" id="GO:0008270">
    <property type="term" value="F:zinc ion binding"/>
    <property type="evidence" value="ECO:0007669"/>
    <property type="project" value="UniProtKB-KW"/>
</dbReference>
<dbReference type="GO" id="GO:0006513">
    <property type="term" value="P:protein monoubiquitination"/>
    <property type="evidence" value="ECO:0007669"/>
    <property type="project" value="TreeGrafter"/>
</dbReference>
<dbReference type="Proteomes" id="UP001300502">
    <property type="component" value="Unassembled WGS sequence"/>
</dbReference>
<keyword evidence="3" id="KW-0863">Zinc-finger</keyword>
<dbReference type="PROSITE" id="PS50144">
    <property type="entry name" value="MATH"/>
    <property type="match status" value="1"/>
</dbReference>
<feature type="region of interest" description="Disordered" evidence="5">
    <location>
        <begin position="526"/>
        <end position="571"/>
    </location>
</feature>
<dbReference type="SUPFAM" id="SSF49599">
    <property type="entry name" value="TRAF domain-like"/>
    <property type="match status" value="1"/>
</dbReference>
<dbReference type="GO" id="GO:0005164">
    <property type="term" value="F:tumor necrosis factor receptor binding"/>
    <property type="evidence" value="ECO:0007669"/>
    <property type="project" value="TreeGrafter"/>
</dbReference>
<evidence type="ECO:0000256" key="2">
    <source>
        <dbReference type="ARBA" id="ARBA00022490"/>
    </source>
</evidence>
<dbReference type="AlphaFoldDB" id="A0AAV9I8Y8"/>
<dbReference type="InterPro" id="IPR001841">
    <property type="entry name" value="Znf_RING"/>
</dbReference>
<dbReference type="PANTHER" id="PTHR36754:SF2">
    <property type="entry name" value="E3 UBIQUITIN-PROTEIN LIGASE TRIM37"/>
    <property type="match status" value="1"/>
</dbReference>
<dbReference type="GO" id="GO:0070842">
    <property type="term" value="P:aggresome assembly"/>
    <property type="evidence" value="ECO:0007669"/>
    <property type="project" value="TreeGrafter"/>
</dbReference>
<protein>
    <submittedName>
        <fullName evidence="8">Uncharacterized protein</fullName>
    </submittedName>
</protein>
<gene>
    <name evidence="8" type="ORF">GAYE_SCF00G1746</name>
</gene>
<dbReference type="InterPro" id="IPR002083">
    <property type="entry name" value="MATH/TRAF_dom"/>
</dbReference>
<keyword evidence="3" id="KW-0479">Metal-binding</keyword>
<keyword evidence="9" id="KW-1185">Reference proteome</keyword>
<dbReference type="SUPFAM" id="SSF57850">
    <property type="entry name" value="RING/U-box"/>
    <property type="match status" value="1"/>
</dbReference>
<dbReference type="Gene3D" id="3.30.160.60">
    <property type="entry name" value="Classic Zinc Finger"/>
    <property type="match status" value="1"/>
</dbReference>
<evidence type="ECO:0000256" key="4">
    <source>
        <dbReference type="SAM" id="Coils"/>
    </source>
</evidence>
<dbReference type="Gene3D" id="2.60.210.10">
    <property type="entry name" value="Apoptosis, Tumor Necrosis Factor Receptor Associated Protein 2, Chain A"/>
    <property type="match status" value="1"/>
</dbReference>
<sequence>MSRGAFSVHSIEEQLARLSAQGVNEEEDDLINVPTRQIPRVSRHRGSLNRTNTSWSETRTPNLDETPEGMVHHSVPSSFRFSSTTSNAETERRQSTDNPSSVLDEIFRCFICFGRLENPRLCPCCGKMCCLSCIRRWLAQHNECPHCRSLLSFERLVSCRFVEEIAGELERFQFRPGADSHREMVCQKHELELKYFDVTCNLCICAECAMFTEEHRLHKFDKLDSVYAKRSERIRTESDGLKSRAENLRKIVDKFEVEIQKLNNVREQKMEELFDVFEQFKSSIDKQISVRMTSLVNKKNALEEEIYLLESMYQEVERQLSRTPKPLLISKAEELAAALGEVHRRPVEQFSVSPVEEADIPSEVVPPYTKGMLHIENYIGLVQTRSTQVILSEPVTMNGLVWRLKVYPVGNGDAKGTFISVFLELVSGSIEPAKYDYKVELLKPSVVADSSSSPSPICRVFTSVFEEGECWGYNRFCKIETILQGFLDERGGITFEFSIRPPTYYQLCMEQQRYIRKLEELMNSEKSEPKTFSTRVLGNDTAAQPEPETISEQQASTNDPLHTNVSSPLVE</sequence>
<dbReference type="GO" id="GO:0061630">
    <property type="term" value="F:ubiquitin protein ligase activity"/>
    <property type="evidence" value="ECO:0007669"/>
    <property type="project" value="TreeGrafter"/>
</dbReference>